<proteinExistence type="predicted"/>
<dbReference type="OrthoDB" id="8001394at2"/>
<dbReference type="KEGG" id="mno:Mnod_6983"/>
<dbReference type="AlphaFoldDB" id="B8IIT0"/>
<name>B8IIT0_METNO</name>
<evidence type="ECO:0000313" key="2">
    <source>
        <dbReference type="Proteomes" id="UP000008207"/>
    </source>
</evidence>
<protein>
    <submittedName>
        <fullName evidence="1">Uncharacterized protein</fullName>
    </submittedName>
</protein>
<reference evidence="1 2" key="1">
    <citation type="submission" date="2009-01" db="EMBL/GenBank/DDBJ databases">
        <title>Complete sequence of chromosome of Methylobacterium nodulans ORS 2060.</title>
        <authorList>
            <consortium name="US DOE Joint Genome Institute"/>
            <person name="Lucas S."/>
            <person name="Copeland A."/>
            <person name="Lapidus A."/>
            <person name="Glavina del Rio T."/>
            <person name="Dalin E."/>
            <person name="Tice H."/>
            <person name="Bruce D."/>
            <person name="Goodwin L."/>
            <person name="Pitluck S."/>
            <person name="Sims D."/>
            <person name="Brettin T."/>
            <person name="Detter J.C."/>
            <person name="Han C."/>
            <person name="Larimer F."/>
            <person name="Land M."/>
            <person name="Hauser L."/>
            <person name="Kyrpides N."/>
            <person name="Ivanova N."/>
            <person name="Marx C.J."/>
            <person name="Richardson P."/>
        </authorList>
    </citation>
    <scope>NUCLEOTIDE SEQUENCE [LARGE SCALE GENOMIC DNA]</scope>
    <source>
        <strain evidence="2">LMG 21967 / CNCM I-2342 / ORS 2060</strain>
    </source>
</reference>
<dbReference type="RefSeq" id="WP_015933288.1">
    <property type="nucleotide sequence ID" value="NC_011894.1"/>
</dbReference>
<dbReference type="Proteomes" id="UP000008207">
    <property type="component" value="Chromosome"/>
</dbReference>
<dbReference type="EMBL" id="CP001349">
    <property type="protein sequence ID" value="ACL61725.1"/>
    <property type="molecule type" value="Genomic_DNA"/>
</dbReference>
<dbReference type="STRING" id="460265.Mnod_6983"/>
<gene>
    <name evidence="1" type="ordered locus">Mnod_6983</name>
</gene>
<sequence length="134" mass="14385">MAARMSENGGTMTAAEVLQTLFSQADSHKAEMDSARGEMGAFIKDAEERFGINRKAFKAALALKRMEAQDRSAYLQTFRHYCDVLGFNDQADLFAEAPKADQPPADAGAAQAAANAEAITKGIKPTRVSGKTLN</sequence>
<keyword evidence="2" id="KW-1185">Reference proteome</keyword>
<dbReference type="HOGENOM" id="CLU_1852879_0_0_5"/>
<dbReference type="eggNOG" id="ENOG50310DQ">
    <property type="taxonomic scope" value="Bacteria"/>
</dbReference>
<organism evidence="1 2">
    <name type="scientific">Methylobacterium nodulans (strain LMG 21967 / CNCM I-2342 / ORS 2060)</name>
    <dbReference type="NCBI Taxonomy" id="460265"/>
    <lineage>
        <taxon>Bacteria</taxon>
        <taxon>Pseudomonadati</taxon>
        <taxon>Pseudomonadota</taxon>
        <taxon>Alphaproteobacteria</taxon>
        <taxon>Hyphomicrobiales</taxon>
        <taxon>Methylobacteriaceae</taxon>
        <taxon>Methylobacterium</taxon>
    </lineage>
</organism>
<accession>B8IIT0</accession>
<evidence type="ECO:0000313" key="1">
    <source>
        <dbReference type="EMBL" id="ACL61725.1"/>
    </source>
</evidence>